<sequence>MLLRSPFECEIIGQVINSVQSWIPVTAIDFMIIETQSSSQGERIRCCYSFSIKTAFCLIETDCVSVVFLPVAESSRSSAC</sequence>
<accession>A0A376MQK0</accession>
<gene>
    <name evidence="1" type="ORF">NCTC11112_02965</name>
</gene>
<reference evidence="1 2" key="1">
    <citation type="submission" date="2018-06" db="EMBL/GenBank/DDBJ databases">
        <authorList>
            <consortium name="Pathogen Informatics"/>
            <person name="Doyle S."/>
        </authorList>
    </citation>
    <scope>NUCLEOTIDE SEQUENCE [LARGE SCALE GENOMIC DNA]</scope>
    <source>
        <strain evidence="1 2">NCTC11112</strain>
    </source>
</reference>
<evidence type="ECO:0000313" key="1">
    <source>
        <dbReference type="EMBL" id="STG52460.1"/>
    </source>
</evidence>
<organism evidence="1 2">
    <name type="scientific">Escherichia coli</name>
    <dbReference type="NCBI Taxonomy" id="562"/>
    <lineage>
        <taxon>Bacteria</taxon>
        <taxon>Pseudomonadati</taxon>
        <taxon>Pseudomonadota</taxon>
        <taxon>Gammaproteobacteria</taxon>
        <taxon>Enterobacterales</taxon>
        <taxon>Enterobacteriaceae</taxon>
        <taxon>Escherichia</taxon>
    </lineage>
</organism>
<dbReference type="Proteomes" id="UP000254817">
    <property type="component" value="Unassembled WGS sequence"/>
</dbReference>
<name>A0A376MQK0_ECOLX</name>
<evidence type="ECO:0000313" key="2">
    <source>
        <dbReference type="Proteomes" id="UP000254817"/>
    </source>
</evidence>
<protein>
    <submittedName>
        <fullName evidence="1">Uncharacterized protein</fullName>
    </submittedName>
</protein>
<proteinExistence type="predicted"/>
<dbReference type="EMBL" id="UGAW01000001">
    <property type="protein sequence ID" value="STG52460.1"/>
    <property type="molecule type" value="Genomic_DNA"/>
</dbReference>
<dbReference type="AlphaFoldDB" id="A0A376MQK0"/>